<sequence>MKDWERTRKWLADMDDREIKLASHRGKFSSSVIENTSLAFLTAIGEGADIVEMDLDLTRDGILTGHHDRTMKRLFSHEGKIADYTWEEIRQMPLYNYLGEVNVTGLETFEEILRNLKGKTVMALDKCWDHWDAVYEELVKADMVGQAIFKFPVWNQQAAKWASDHGDCMFIPMVKDAEYLKDVEMLRRKMPIVAVETVPQSPEDSLFAEDTFAWIKDRHMKVWCNSLSLARRLVYGAGYDDLKSLACGGAAGWGVLAQKGVDIIQTDWPAEADTFLKTIHRRGHVSAV</sequence>
<keyword evidence="3" id="KW-1185">Reference proteome</keyword>
<accession>A0A2K4ZJ45</accession>
<dbReference type="PROSITE" id="PS51704">
    <property type="entry name" value="GP_PDE"/>
    <property type="match status" value="1"/>
</dbReference>
<dbReference type="Gene3D" id="3.20.20.190">
    <property type="entry name" value="Phosphatidylinositol (PI) phosphodiesterase"/>
    <property type="match status" value="1"/>
</dbReference>
<dbReference type="InterPro" id="IPR032160">
    <property type="entry name" value="DUF4996"/>
</dbReference>
<dbReference type="Pfam" id="PF16387">
    <property type="entry name" value="DUF4996"/>
    <property type="match status" value="1"/>
</dbReference>
<protein>
    <submittedName>
        <fullName evidence="2">Putative glycerophosphoryl diester phosphodiesterase 1</fullName>
        <ecNumber evidence="2">3.1.4.46</ecNumber>
    </submittedName>
</protein>
<name>A0A2K4ZJ45_9FIRM</name>
<dbReference type="EC" id="3.1.4.46" evidence="2"/>
<dbReference type="OrthoDB" id="1854250at2"/>
<dbReference type="SUPFAM" id="SSF51695">
    <property type="entry name" value="PLC-like phosphodiesterases"/>
    <property type="match status" value="1"/>
</dbReference>
<dbReference type="EMBL" id="OFSM01000016">
    <property type="protein sequence ID" value="SOY30495.1"/>
    <property type="molecule type" value="Genomic_DNA"/>
</dbReference>
<gene>
    <name evidence="2" type="primary">glpQ1_2</name>
    <name evidence="2" type="ORF">AMURIS_03226</name>
</gene>
<dbReference type="InterPro" id="IPR017946">
    <property type="entry name" value="PLC-like_Pdiesterase_TIM-brl"/>
</dbReference>
<dbReference type="RefSeq" id="WP_103240518.1">
    <property type="nucleotide sequence ID" value="NZ_JANJZD010000001.1"/>
</dbReference>
<dbReference type="Pfam" id="PF03009">
    <property type="entry name" value="GDPD"/>
    <property type="match status" value="1"/>
</dbReference>
<evidence type="ECO:0000313" key="2">
    <source>
        <dbReference type="EMBL" id="SOY30495.1"/>
    </source>
</evidence>
<dbReference type="GO" id="GO:0006629">
    <property type="term" value="P:lipid metabolic process"/>
    <property type="evidence" value="ECO:0007669"/>
    <property type="project" value="InterPro"/>
</dbReference>
<dbReference type="AlphaFoldDB" id="A0A2K4ZJ45"/>
<dbReference type="Proteomes" id="UP000236311">
    <property type="component" value="Unassembled WGS sequence"/>
</dbReference>
<dbReference type="GO" id="GO:0008889">
    <property type="term" value="F:glycerophosphodiester phosphodiesterase activity"/>
    <property type="evidence" value="ECO:0007669"/>
    <property type="project" value="UniProtKB-EC"/>
</dbReference>
<reference evidence="2 3" key="1">
    <citation type="submission" date="2018-01" db="EMBL/GenBank/DDBJ databases">
        <authorList>
            <person name="Gaut B.S."/>
            <person name="Morton B.R."/>
            <person name="Clegg M.T."/>
            <person name="Duvall M.R."/>
        </authorList>
    </citation>
    <scope>NUCLEOTIDE SEQUENCE [LARGE SCALE GENOMIC DNA]</scope>
    <source>
        <strain evidence="2">GP69</strain>
    </source>
</reference>
<dbReference type="InterPro" id="IPR030395">
    <property type="entry name" value="GP_PDE_dom"/>
</dbReference>
<evidence type="ECO:0000259" key="1">
    <source>
        <dbReference type="PROSITE" id="PS51704"/>
    </source>
</evidence>
<dbReference type="PANTHER" id="PTHR46211">
    <property type="entry name" value="GLYCEROPHOSPHORYL DIESTER PHOSPHODIESTERASE"/>
    <property type="match status" value="1"/>
</dbReference>
<keyword evidence="2" id="KW-0378">Hydrolase</keyword>
<evidence type="ECO:0000313" key="3">
    <source>
        <dbReference type="Proteomes" id="UP000236311"/>
    </source>
</evidence>
<organism evidence="2 3">
    <name type="scientific">Acetatifactor muris</name>
    <dbReference type="NCBI Taxonomy" id="879566"/>
    <lineage>
        <taxon>Bacteria</taxon>
        <taxon>Bacillati</taxon>
        <taxon>Bacillota</taxon>
        <taxon>Clostridia</taxon>
        <taxon>Lachnospirales</taxon>
        <taxon>Lachnospiraceae</taxon>
        <taxon>Acetatifactor</taxon>
    </lineage>
</organism>
<dbReference type="PANTHER" id="PTHR46211:SF1">
    <property type="entry name" value="GLYCEROPHOSPHODIESTER PHOSPHODIESTERASE, CYTOPLASMIC"/>
    <property type="match status" value="1"/>
</dbReference>
<feature type="domain" description="GP-PDE" evidence="1">
    <location>
        <begin position="19"/>
        <end position="276"/>
    </location>
</feature>
<proteinExistence type="predicted"/>
<dbReference type="CDD" id="cd08566">
    <property type="entry name" value="GDPD_AtGDE_like"/>
    <property type="match status" value="1"/>
</dbReference>